<keyword evidence="3" id="KW-0433">Leucine-rich repeat</keyword>
<evidence type="ECO:0000256" key="1">
    <source>
        <dbReference type="ARBA" id="ARBA00008894"/>
    </source>
</evidence>
<reference evidence="9" key="1">
    <citation type="submission" date="2020-05" db="EMBL/GenBank/DDBJ databases">
        <title>WGS assembly of Panicum virgatum.</title>
        <authorList>
            <person name="Lovell J.T."/>
            <person name="Jenkins J."/>
            <person name="Shu S."/>
            <person name="Juenger T.E."/>
            <person name="Schmutz J."/>
        </authorList>
    </citation>
    <scope>NUCLEOTIDE SEQUENCE</scope>
    <source>
        <strain evidence="9">AP13</strain>
    </source>
</reference>
<dbReference type="Pfam" id="PF25794">
    <property type="entry name" value="SACS"/>
    <property type="match status" value="1"/>
</dbReference>
<dbReference type="Gene3D" id="3.30.565.10">
    <property type="entry name" value="Histidine kinase-like ATPase, C-terminal domain"/>
    <property type="match status" value="1"/>
</dbReference>
<sequence>MSSSSSPAAAPLSPREHVERIRRERYFIERGERNPLAEDMHQAVNYLSQELYSKDIHFLMELVKNAEDNDYPSGATPALEFVITSKDITCSGATATLLVFNNENGFTQANIESICRIGKSTKRGNRSSGYIGEKGIGFKSVFLVSRNPHIFSNGYQIKFSEDPCTECGIGYIVPKWVEENPSNSDIAKIYGSLKNLPTTTFILPLKCDKIDVVKKELSNTHPEVLLFLSKIREISVREVNDDLNDTSLSQISISSEADALTRTDIGAESYTLHLSADEDKTQHFPVKPECYVQKREGIDQWVIMLAFPHGQRLSKGVGSPGVYAFLPTEMATNFPFIIQADFLLSSSRESILLDSRWNRGILESVPSAFINAFLALVKLTESAPVFALPPVFKFLPLNHSSIELMDSVRLSIRKKLIDVDIVPRETCSSVKSFGKPTEVYRLNSAFWSIINRALKLGVDVPNISSHGTNILNSYFDSEAYDDVLGFLGIGFVDSEWNGRCIQGSDLVKLLPEDIYFDLLIFVAQNWNDKFVGTKMVHIPLVKCVGGGGVKTYRSVYEATTSDKRLCMLSDEECAPLIINWNNDYFSTVSRTLFMPLSTQKALGLFSKKTTVMEWLEKYVAVKTLTLHEYALMVVKALLEKSLVLAFTRFIYHLHSQKLMPEWSVKHVCNLIPLVNNCGHVVVTRSIVLVPSKVSKWAALLGENPWRPQNYVELGDDYLCFGDSSGDQPEHICEDQFLSFIKVYLQATDMPFLIPPDASFPAASSSLMAQNALLLLEWIENLRSRGVGLPIKFISCIMHGNWLMTSVGYRSPADSFMPNAEWGCLFQAKLAFVDVPMIDQEYYRGQIVDFKEVLGTLGVKFEFSQAITPTGDMVLLLLRFIRFLKKEHIGGDWLKTCSGYRSPAGSVLFSSEWTIPSEISCLPFVDIDFYGHEIGECKSELQHLGVHVTFKQNYHIIVDNINLPTGPVSSGAAVLLLKCIRYADSCKKLVRGLKKRQWLKTNAGFRAPWETFLLEPEWKCLIKFADVVPLIDLTFYGNEILTYRDELMKIGVIGSLEQASNNIIYYLKQLLLALLSCYQDLSDENKTFPANILKFMRTEKWLHTTQGFRPPNKFAILPFIDDSDSSSGTGKEIYKYKKELKALGATVDFNQGADFMPNNTNDVSPCIGLHISNDSGNTSESTKENVVALNAAESPPLLASTTLLCLLKFMQRSANPQSFAPQIRKMQMKSNLGYRYADQCILEDGPFIDEAFYGPEILSYRTEFRLIGVVVDHFSRVDTITRIYKYLSVFKWEPRNKRNRGQWVRPADCTLHDRNGLFSTHFSVLDKYYEKDLLGFFSTVLGVRHCPRCTCFELTPASCSFFWEFIGNRWNATTAKLLSGSLTRVPILSDELDENTRLWARDVRELSYDIEDSIDSYLVRVESKKAGKLHNIKVLVERTLNSLYNIRRRHNMAAKVRDFESLVKEAKERYDRNKVDCIVASRTTEYVDPRLEAMYKKMTDLVGIDEPKSEIRHMLELESTESLKSVSVVGDGGLSKTIVVKAVSCCEAMGNFLEVVVDSGVEEHVQPIIQQIRCTGRIPTKNNINTFMV</sequence>
<protein>
    <submittedName>
        <fullName evidence="9">Uncharacterized protein</fullName>
    </submittedName>
</protein>
<dbReference type="GO" id="GO:0000166">
    <property type="term" value="F:nucleotide binding"/>
    <property type="evidence" value="ECO:0007669"/>
    <property type="project" value="UniProtKB-KW"/>
</dbReference>
<dbReference type="InterPro" id="IPR041118">
    <property type="entry name" value="Rx_N"/>
</dbReference>
<dbReference type="NCBIfam" id="NF047352">
    <property type="entry name" value="P_loop_sacsin"/>
    <property type="match status" value="1"/>
</dbReference>
<dbReference type="Proteomes" id="UP000823388">
    <property type="component" value="Chromosome 8K"/>
</dbReference>
<dbReference type="SUPFAM" id="SSF55874">
    <property type="entry name" value="ATPase domain of HSP90 chaperone/DNA topoisomerase II/histidine kinase"/>
    <property type="match status" value="1"/>
</dbReference>
<keyword evidence="10" id="KW-1185">Reference proteome</keyword>
<dbReference type="Gene3D" id="1.20.5.4130">
    <property type="match status" value="1"/>
</dbReference>
<comment type="similarity">
    <text evidence="1">Belongs to the disease resistance NB-LRR family.</text>
</comment>
<gene>
    <name evidence="9" type="ORF">PVAP13_8KG248700</name>
</gene>
<feature type="domain" description="Sacsin/Nov" evidence="8">
    <location>
        <begin position="58"/>
        <end position="155"/>
    </location>
</feature>
<evidence type="ECO:0000256" key="5">
    <source>
        <dbReference type="ARBA" id="ARBA00022741"/>
    </source>
</evidence>
<feature type="domain" description="Disease resistance N-terminal" evidence="7">
    <location>
        <begin position="1390"/>
        <end position="1427"/>
    </location>
</feature>
<proteinExistence type="inferred from homology"/>
<comment type="subunit">
    <text evidence="2">Homodimer.</text>
</comment>
<comment type="caution">
    <text evidence="9">The sequence shown here is derived from an EMBL/GenBank/DDBJ whole genome shotgun (WGS) entry which is preliminary data.</text>
</comment>
<evidence type="ECO:0000256" key="4">
    <source>
        <dbReference type="ARBA" id="ARBA00022737"/>
    </source>
</evidence>
<evidence type="ECO:0000259" key="7">
    <source>
        <dbReference type="Pfam" id="PF18052"/>
    </source>
</evidence>
<evidence type="ECO:0000256" key="3">
    <source>
        <dbReference type="ARBA" id="ARBA00022614"/>
    </source>
</evidence>
<dbReference type="PANTHER" id="PTHR32387:SF12">
    <property type="entry name" value="PROTEIN NO VEIN C-TERMINAL DOMAIN-CONTAINING PROTEIN"/>
    <property type="match status" value="1"/>
</dbReference>
<evidence type="ECO:0000259" key="8">
    <source>
        <dbReference type="Pfam" id="PF25794"/>
    </source>
</evidence>
<dbReference type="Pfam" id="PF18052">
    <property type="entry name" value="Rx_N"/>
    <property type="match status" value="1"/>
</dbReference>
<dbReference type="InterPro" id="IPR036890">
    <property type="entry name" value="HATPase_C_sf"/>
</dbReference>
<evidence type="ECO:0000313" key="10">
    <source>
        <dbReference type="Proteomes" id="UP000823388"/>
    </source>
</evidence>
<dbReference type="InterPro" id="IPR058210">
    <property type="entry name" value="SACS/Nov_dom"/>
</dbReference>
<keyword evidence="5" id="KW-0547">Nucleotide-binding</keyword>
<evidence type="ECO:0000256" key="6">
    <source>
        <dbReference type="ARBA" id="ARBA00022821"/>
    </source>
</evidence>
<organism evidence="9 10">
    <name type="scientific">Panicum virgatum</name>
    <name type="common">Blackwell switchgrass</name>
    <dbReference type="NCBI Taxonomy" id="38727"/>
    <lineage>
        <taxon>Eukaryota</taxon>
        <taxon>Viridiplantae</taxon>
        <taxon>Streptophyta</taxon>
        <taxon>Embryophyta</taxon>
        <taxon>Tracheophyta</taxon>
        <taxon>Spermatophyta</taxon>
        <taxon>Magnoliopsida</taxon>
        <taxon>Liliopsida</taxon>
        <taxon>Poales</taxon>
        <taxon>Poaceae</taxon>
        <taxon>PACMAD clade</taxon>
        <taxon>Panicoideae</taxon>
        <taxon>Panicodae</taxon>
        <taxon>Paniceae</taxon>
        <taxon>Panicinae</taxon>
        <taxon>Panicum</taxon>
        <taxon>Panicum sect. Hiantes</taxon>
    </lineage>
</organism>
<dbReference type="GO" id="GO:0006952">
    <property type="term" value="P:defense response"/>
    <property type="evidence" value="ECO:0007669"/>
    <property type="project" value="UniProtKB-KW"/>
</dbReference>
<name>A0A8T0PIZ7_PANVG</name>
<evidence type="ECO:0000256" key="2">
    <source>
        <dbReference type="ARBA" id="ARBA00011738"/>
    </source>
</evidence>
<keyword evidence="6" id="KW-0611">Plant defense</keyword>
<dbReference type="InterPro" id="IPR052957">
    <property type="entry name" value="Auxin_embryo_med"/>
</dbReference>
<dbReference type="PANTHER" id="PTHR32387">
    <property type="entry name" value="WU:FJ29H11"/>
    <property type="match status" value="1"/>
</dbReference>
<accession>A0A8T0PIZ7</accession>
<dbReference type="EMBL" id="CM029051">
    <property type="protein sequence ID" value="KAG2562141.1"/>
    <property type="molecule type" value="Genomic_DNA"/>
</dbReference>
<evidence type="ECO:0000313" key="9">
    <source>
        <dbReference type="EMBL" id="KAG2562141.1"/>
    </source>
</evidence>
<keyword evidence="4" id="KW-0677">Repeat</keyword>